<sequence>MWWQYYGDAVIAVSVLTAILILSFTHFYMVKSKRGFILPISISIIGYISFVTGIVFIRGFEGLGFMVYGVIFMGIGLLYYLGVGVYRKIRY</sequence>
<dbReference type="RefSeq" id="WP_148969963.1">
    <property type="nucleotide sequence ID" value="NZ_JBNIKW010000007.1"/>
</dbReference>
<evidence type="ECO:0000256" key="1">
    <source>
        <dbReference type="SAM" id="Phobius"/>
    </source>
</evidence>
<keyword evidence="1" id="KW-0472">Membrane</keyword>
<keyword evidence="1" id="KW-1133">Transmembrane helix</keyword>
<name>A0A5D4UIR0_9BACI</name>
<dbReference type="Proteomes" id="UP000324269">
    <property type="component" value="Unassembled WGS sequence"/>
</dbReference>
<feature type="transmembrane region" description="Helical" evidence="1">
    <location>
        <begin position="63"/>
        <end position="86"/>
    </location>
</feature>
<dbReference type="OrthoDB" id="2943395at2"/>
<gene>
    <name evidence="2" type="ORF">FZC85_09185</name>
</gene>
<evidence type="ECO:0000313" key="2">
    <source>
        <dbReference type="EMBL" id="TYS87143.1"/>
    </source>
</evidence>
<proteinExistence type="predicted"/>
<comment type="caution">
    <text evidence="2">The sequence shown here is derived from an EMBL/GenBank/DDBJ whole genome shotgun (WGS) entry which is preliminary data.</text>
</comment>
<protein>
    <submittedName>
        <fullName evidence="2">Uncharacterized protein</fullName>
    </submittedName>
</protein>
<evidence type="ECO:0000313" key="3">
    <source>
        <dbReference type="Proteomes" id="UP000324269"/>
    </source>
</evidence>
<keyword evidence="1" id="KW-0812">Transmembrane</keyword>
<dbReference type="EMBL" id="VTEZ01000002">
    <property type="protein sequence ID" value="TYS87143.1"/>
    <property type="molecule type" value="Genomic_DNA"/>
</dbReference>
<reference evidence="2 3" key="1">
    <citation type="submission" date="2019-08" db="EMBL/GenBank/DDBJ databases">
        <title>Bacillus genomes from the desert of Cuatro Cienegas, Coahuila.</title>
        <authorList>
            <person name="Olmedo-Alvarez G."/>
        </authorList>
    </citation>
    <scope>NUCLEOTIDE SEQUENCE [LARGE SCALE GENOMIC DNA]</scope>
    <source>
        <strain evidence="2 3">CH87b_3T</strain>
    </source>
</reference>
<dbReference type="AlphaFoldDB" id="A0A5D4UIR0"/>
<feature type="transmembrane region" description="Helical" evidence="1">
    <location>
        <begin position="36"/>
        <end position="57"/>
    </location>
</feature>
<organism evidence="2 3">
    <name type="scientific">Rossellomorea aquimaris</name>
    <dbReference type="NCBI Taxonomy" id="189382"/>
    <lineage>
        <taxon>Bacteria</taxon>
        <taxon>Bacillati</taxon>
        <taxon>Bacillota</taxon>
        <taxon>Bacilli</taxon>
        <taxon>Bacillales</taxon>
        <taxon>Bacillaceae</taxon>
        <taxon>Rossellomorea</taxon>
    </lineage>
</organism>
<accession>A0A5D4UIR0</accession>
<feature type="transmembrane region" description="Helical" evidence="1">
    <location>
        <begin position="6"/>
        <end position="29"/>
    </location>
</feature>